<protein>
    <recommendedName>
        <fullName evidence="4">Tpr domain containing protein</fullName>
    </recommendedName>
</protein>
<evidence type="ECO:0008006" key="4">
    <source>
        <dbReference type="Google" id="ProtNLM"/>
    </source>
</evidence>
<dbReference type="SUPFAM" id="SSF48452">
    <property type="entry name" value="TPR-like"/>
    <property type="match status" value="1"/>
</dbReference>
<dbReference type="InterPro" id="IPR011990">
    <property type="entry name" value="TPR-like_helical_dom_sf"/>
</dbReference>
<name>A0A078A0B6_STYLE</name>
<feature type="region of interest" description="Disordered" evidence="1">
    <location>
        <begin position="324"/>
        <end position="344"/>
    </location>
</feature>
<gene>
    <name evidence="2" type="primary">Contig9802.g498</name>
    <name evidence="2" type="ORF">STYLEM_4633</name>
</gene>
<dbReference type="InParanoid" id="A0A078A0B6"/>
<dbReference type="OMA" id="EVATIYV"/>
<dbReference type="EMBL" id="CCKQ01004481">
    <property type="protein sequence ID" value="CDW75641.1"/>
    <property type="molecule type" value="Genomic_DNA"/>
</dbReference>
<dbReference type="AlphaFoldDB" id="A0A078A0B6"/>
<evidence type="ECO:0000313" key="2">
    <source>
        <dbReference type="EMBL" id="CDW75641.1"/>
    </source>
</evidence>
<evidence type="ECO:0000256" key="1">
    <source>
        <dbReference type="SAM" id="MobiDB-lite"/>
    </source>
</evidence>
<sequence>MDLKSRYSTNKNQQLIIDSIQAKHVDALKKFDEIQQLIKQHLGDQAPEIGILCNILSMAHLQKEDFKLCQELLGKAVLFTENNERLRAITYNNYACLFRKTNKLRNALQYLEQALDLEYSCINLANEPVDESLKMSNPCEIHLNICAILSQMDKHELALHHAMKALILIQDELVSRNEESKDGINNEDRYTVLVIALHNIAVEHEYLKQVILYNQNPLLQYSQSLLNYKKARDFAQKSLGQDHLMTKKMEQVFFQAASKIHENLEKQASRKKGPAKQQPSPQYTLDDLLQNGIPIDTEVEIQFKGLSLNQTIIQSTVASVSNQFGRAQRSPTRVQNPYVQFTKK</sequence>
<accession>A0A078A0B6</accession>
<reference evidence="2 3" key="1">
    <citation type="submission" date="2014-06" db="EMBL/GenBank/DDBJ databases">
        <authorList>
            <person name="Swart Estienne"/>
        </authorList>
    </citation>
    <scope>NUCLEOTIDE SEQUENCE [LARGE SCALE GENOMIC DNA]</scope>
    <source>
        <strain evidence="2 3">130c</strain>
    </source>
</reference>
<dbReference type="InterPro" id="IPR019734">
    <property type="entry name" value="TPR_rpt"/>
</dbReference>
<keyword evidence="3" id="KW-1185">Reference proteome</keyword>
<proteinExistence type="predicted"/>
<organism evidence="2 3">
    <name type="scientific">Stylonychia lemnae</name>
    <name type="common">Ciliate</name>
    <dbReference type="NCBI Taxonomy" id="5949"/>
    <lineage>
        <taxon>Eukaryota</taxon>
        <taxon>Sar</taxon>
        <taxon>Alveolata</taxon>
        <taxon>Ciliophora</taxon>
        <taxon>Intramacronucleata</taxon>
        <taxon>Spirotrichea</taxon>
        <taxon>Stichotrichia</taxon>
        <taxon>Sporadotrichida</taxon>
        <taxon>Oxytrichidae</taxon>
        <taxon>Stylonychinae</taxon>
        <taxon>Stylonychia</taxon>
    </lineage>
</organism>
<dbReference type="SMART" id="SM00028">
    <property type="entry name" value="TPR"/>
    <property type="match status" value="2"/>
</dbReference>
<dbReference type="Proteomes" id="UP000039865">
    <property type="component" value="Unassembled WGS sequence"/>
</dbReference>
<dbReference type="OrthoDB" id="2148418at2759"/>
<evidence type="ECO:0000313" key="3">
    <source>
        <dbReference type="Proteomes" id="UP000039865"/>
    </source>
</evidence>
<dbReference type="Gene3D" id="1.25.40.10">
    <property type="entry name" value="Tetratricopeptide repeat domain"/>
    <property type="match status" value="1"/>
</dbReference>